<keyword evidence="3" id="KW-1185">Reference proteome</keyword>
<feature type="transmembrane region" description="Helical" evidence="1">
    <location>
        <begin position="99"/>
        <end position="120"/>
    </location>
</feature>
<dbReference type="AlphaFoldDB" id="A0A511YQT8"/>
<evidence type="ECO:0000313" key="3">
    <source>
        <dbReference type="Proteomes" id="UP000321863"/>
    </source>
</evidence>
<accession>A0A511YQT8</accession>
<keyword evidence="1" id="KW-0472">Membrane</keyword>
<dbReference type="OrthoDB" id="10007646at2"/>
<protein>
    <submittedName>
        <fullName evidence="2">Uncharacterized protein</fullName>
    </submittedName>
</protein>
<feature type="transmembrane region" description="Helical" evidence="1">
    <location>
        <begin position="6"/>
        <end position="23"/>
    </location>
</feature>
<proteinExistence type="predicted"/>
<comment type="caution">
    <text evidence="2">The sequence shown here is derived from an EMBL/GenBank/DDBJ whole genome shotgun (WGS) entry which is preliminary data.</text>
</comment>
<dbReference type="RefSeq" id="WP_146943466.1">
    <property type="nucleotide sequence ID" value="NZ_BJYJ01000026.1"/>
</dbReference>
<name>A0A511YQT8_9FLAO</name>
<evidence type="ECO:0000256" key="1">
    <source>
        <dbReference type="SAM" id="Phobius"/>
    </source>
</evidence>
<evidence type="ECO:0000313" key="2">
    <source>
        <dbReference type="EMBL" id="GEN77567.1"/>
    </source>
</evidence>
<keyword evidence="1" id="KW-0812">Transmembrane</keyword>
<gene>
    <name evidence="2" type="ORF">CHA01nite_33070</name>
</gene>
<organism evidence="2 3">
    <name type="scientific">Chryseobacterium hagamense</name>
    <dbReference type="NCBI Taxonomy" id="395935"/>
    <lineage>
        <taxon>Bacteria</taxon>
        <taxon>Pseudomonadati</taxon>
        <taxon>Bacteroidota</taxon>
        <taxon>Flavobacteriia</taxon>
        <taxon>Flavobacteriales</taxon>
        <taxon>Weeksellaceae</taxon>
        <taxon>Chryseobacterium group</taxon>
        <taxon>Chryseobacterium</taxon>
    </lineage>
</organism>
<dbReference type="EMBL" id="BJYJ01000026">
    <property type="protein sequence ID" value="GEN77567.1"/>
    <property type="molecule type" value="Genomic_DNA"/>
</dbReference>
<feature type="transmembrane region" description="Helical" evidence="1">
    <location>
        <begin position="65"/>
        <end position="87"/>
    </location>
</feature>
<sequence length="130" mass="15042">MIESLSILSVLLGLPNIYFFLFFRRDRKHQRASVFFSAIFGLSILLEIIVAVKNSDFSIDSLFESIVFVFLISILIPGYFFMLFGINSLLEHITIVRGYFTYSVIFSVLTVSLSILYYFISVMILTLNYF</sequence>
<dbReference type="Proteomes" id="UP000321863">
    <property type="component" value="Unassembled WGS sequence"/>
</dbReference>
<keyword evidence="1" id="KW-1133">Transmembrane helix</keyword>
<feature type="transmembrane region" description="Helical" evidence="1">
    <location>
        <begin position="35"/>
        <end position="53"/>
    </location>
</feature>
<reference evidence="2 3" key="1">
    <citation type="submission" date="2019-07" db="EMBL/GenBank/DDBJ databases">
        <title>Whole genome shotgun sequence of Chryseobacterium hagamense NBRC 105253.</title>
        <authorList>
            <person name="Hosoyama A."/>
            <person name="Uohara A."/>
            <person name="Ohji S."/>
            <person name="Ichikawa N."/>
        </authorList>
    </citation>
    <scope>NUCLEOTIDE SEQUENCE [LARGE SCALE GENOMIC DNA]</scope>
    <source>
        <strain evidence="2 3">NBRC 105253</strain>
    </source>
</reference>